<accession>A0ABU4RJ28</accession>
<evidence type="ECO:0000256" key="4">
    <source>
        <dbReference type="ARBA" id="ARBA00023033"/>
    </source>
</evidence>
<dbReference type="EC" id="1.-.-.-" evidence="6"/>
<sequence>MKLSLFMMPMHNMGRDYDVTLDEDIEQFKLADELGFEEAWIGEHYSSDIEQISSPLMFLAFMASQTKRIKLGTGVVALPYYHPAQLASHIALLDHLTKGRLILGIGTGALGSDIEVLGLNGKDRNDMMLDSLELMKKIWTSDPPYDIKGKHWDITIKENVWPDLGVGPLPKTFQKPYPPMAISVSSPRSSSMRQAARHDLMPISANFVASWVVKTHWEVYADECAKLGKTPDGANWRVARSIFVADTDAEAEAYVRTAGGAYDWYYDYMFQVYARMGAAGLLAPKVDTDPASITHQMVRDNFVIYGSPETVAGKILALRDEVGPFETLLMTAHDWTDKAVMRKSMELLALDVLPRVNAELAKSRAA</sequence>
<proteinExistence type="inferred from homology"/>
<dbReference type="EMBL" id="JAXAFJ010000001">
    <property type="protein sequence ID" value="MDX6804830.1"/>
    <property type="molecule type" value="Genomic_DNA"/>
</dbReference>
<keyword evidence="2" id="KW-0285">Flavoprotein</keyword>
<keyword evidence="7" id="KW-1185">Reference proteome</keyword>
<comment type="caution">
    <text evidence="6">The sequence shown here is derived from an EMBL/GenBank/DDBJ whole genome shotgun (WGS) entry which is preliminary data.</text>
</comment>
<dbReference type="RefSeq" id="WP_319842945.1">
    <property type="nucleotide sequence ID" value="NZ_JAXAFJ010000001.1"/>
</dbReference>
<evidence type="ECO:0000256" key="1">
    <source>
        <dbReference type="ARBA" id="ARBA00010426"/>
    </source>
</evidence>
<feature type="domain" description="Luciferase-like" evidence="5">
    <location>
        <begin position="1"/>
        <end position="320"/>
    </location>
</feature>
<evidence type="ECO:0000313" key="6">
    <source>
        <dbReference type="EMBL" id="MDX6804830.1"/>
    </source>
</evidence>
<protein>
    <submittedName>
        <fullName evidence="6">LLM class flavin-dependent oxidoreductase</fullName>
        <ecNumber evidence="6">1.-.-.-</ecNumber>
    </submittedName>
</protein>
<reference evidence="6 7" key="1">
    <citation type="submission" date="2023-11" db="EMBL/GenBank/DDBJ databases">
        <authorList>
            <person name="Bao R."/>
        </authorList>
    </citation>
    <scope>NUCLEOTIDE SEQUENCE [LARGE SCALE GENOMIC DNA]</scope>
    <source>
        <strain evidence="6 7">PJ23</strain>
    </source>
</reference>
<dbReference type="InterPro" id="IPR036661">
    <property type="entry name" value="Luciferase-like_sf"/>
</dbReference>
<evidence type="ECO:0000259" key="5">
    <source>
        <dbReference type="Pfam" id="PF00296"/>
    </source>
</evidence>
<evidence type="ECO:0000256" key="3">
    <source>
        <dbReference type="ARBA" id="ARBA00023002"/>
    </source>
</evidence>
<evidence type="ECO:0000256" key="2">
    <source>
        <dbReference type="ARBA" id="ARBA00022630"/>
    </source>
</evidence>
<evidence type="ECO:0000313" key="7">
    <source>
        <dbReference type="Proteomes" id="UP001274321"/>
    </source>
</evidence>
<organism evidence="6 7">
    <name type="scientific">Terrihabitans rhizophilus</name>
    <dbReference type="NCBI Taxonomy" id="3092662"/>
    <lineage>
        <taxon>Bacteria</taxon>
        <taxon>Pseudomonadati</taxon>
        <taxon>Pseudomonadota</taxon>
        <taxon>Alphaproteobacteria</taxon>
        <taxon>Hyphomicrobiales</taxon>
        <taxon>Terrihabitans</taxon>
    </lineage>
</organism>
<dbReference type="InterPro" id="IPR011251">
    <property type="entry name" value="Luciferase-like_dom"/>
</dbReference>
<keyword evidence="4" id="KW-0503">Monooxygenase</keyword>
<comment type="similarity">
    <text evidence="1">Belongs to the bacterial luciferase oxidoreductase family.</text>
</comment>
<dbReference type="PANTHER" id="PTHR30137">
    <property type="entry name" value="LUCIFERASE-LIKE MONOOXYGENASE"/>
    <property type="match status" value="1"/>
</dbReference>
<dbReference type="PANTHER" id="PTHR30137:SF16">
    <property type="entry name" value="BLL0895 PROTEIN"/>
    <property type="match status" value="1"/>
</dbReference>
<name>A0ABU4RJ28_9HYPH</name>
<gene>
    <name evidence="6" type="ORF">SCD90_02025</name>
</gene>
<dbReference type="Gene3D" id="3.20.20.30">
    <property type="entry name" value="Luciferase-like domain"/>
    <property type="match status" value="1"/>
</dbReference>
<dbReference type="SUPFAM" id="SSF51679">
    <property type="entry name" value="Bacterial luciferase-like"/>
    <property type="match status" value="1"/>
</dbReference>
<keyword evidence="3 6" id="KW-0560">Oxidoreductase</keyword>
<dbReference type="InterPro" id="IPR050766">
    <property type="entry name" value="Bact_Lucif_Oxidored"/>
</dbReference>
<dbReference type="Pfam" id="PF00296">
    <property type="entry name" value="Bac_luciferase"/>
    <property type="match status" value="1"/>
</dbReference>
<dbReference type="Proteomes" id="UP001274321">
    <property type="component" value="Unassembled WGS sequence"/>
</dbReference>
<dbReference type="GO" id="GO:0016491">
    <property type="term" value="F:oxidoreductase activity"/>
    <property type="evidence" value="ECO:0007669"/>
    <property type="project" value="UniProtKB-KW"/>
</dbReference>